<organism evidence="1 2">
    <name type="scientific">Streptomyces phage SparkleGoddess</name>
    <dbReference type="NCBI Taxonomy" id="2283305"/>
    <lineage>
        <taxon>Viruses</taxon>
        <taxon>Duplodnaviria</taxon>
        <taxon>Heunggongvirae</taxon>
        <taxon>Uroviricota</taxon>
        <taxon>Caudoviricetes</taxon>
        <taxon>Stanwilliamsviridae</taxon>
        <taxon>Loccivirinae</taxon>
        <taxon>Gilsonvirus</taxon>
        <taxon>Gilsonvirus comrade</taxon>
    </lineage>
</organism>
<evidence type="ECO:0000313" key="1">
    <source>
        <dbReference type="EMBL" id="AXH68941.1"/>
    </source>
</evidence>
<gene>
    <name evidence="1" type="primary">262</name>
    <name evidence="1" type="ORF">SEA_SPARKLEGODDESS_262</name>
</gene>
<accession>A0A345MEG0</accession>
<reference evidence="1 2" key="1">
    <citation type="submission" date="2018-07" db="EMBL/GenBank/DDBJ databases">
        <authorList>
            <person name="Dixon J."/>
            <person name="Knudsen H.R."/>
            <person name="Rock W."/>
            <person name="Scott A.N."/>
            <person name="Walsdorf S.L."/>
            <person name="Layton S.R."/>
            <person name="Nayek S."/>
            <person name="Kim T."/>
            <person name="Hughes L.E."/>
            <person name="Garlena R.A."/>
            <person name="Russell D.A."/>
            <person name="Pope W.H."/>
            <person name="Jacobs-Sera D."/>
            <person name="Hatfull G.F."/>
        </authorList>
    </citation>
    <scope>NUCLEOTIDE SEQUENCE [LARGE SCALE GENOMIC DNA]</scope>
</reference>
<dbReference type="Proteomes" id="UP000259914">
    <property type="component" value="Segment"/>
</dbReference>
<dbReference type="EMBL" id="MH590589">
    <property type="protein sequence ID" value="AXH68941.1"/>
    <property type="molecule type" value="Genomic_DNA"/>
</dbReference>
<sequence>MSSTPNGHVIRFEIPGFGVTQFRPEVFAGVLSATHGMSITGIVLDLRDMGWDFGVMENPQKLTLIEWIAIYGESTGHGMD</sequence>
<protein>
    <submittedName>
        <fullName evidence="1">Uncharacterized protein</fullName>
    </submittedName>
</protein>
<proteinExistence type="predicted"/>
<evidence type="ECO:0000313" key="2">
    <source>
        <dbReference type="Proteomes" id="UP000259914"/>
    </source>
</evidence>
<name>A0A345MEG0_9CAUD</name>